<feature type="domain" description="Ubiquitin-like" evidence="2">
    <location>
        <begin position="84"/>
        <end position="124"/>
    </location>
</feature>
<organism evidence="3 4">
    <name type="scientific">Trichosporon asahii var. asahii (strain ATCC 90039 / CBS 2479 / JCM 2466 / KCTC 7840 / NBRC 103889/ NCYC 2677 / UAMH 7654)</name>
    <name type="common">Yeast</name>
    <dbReference type="NCBI Taxonomy" id="1186058"/>
    <lineage>
        <taxon>Eukaryota</taxon>
        <taxon>Fungi</taxon>
        <taxon>Dikarya</taxon>
        <taxon>Basidiomycota</taxon>
        <taxon>Agaricomycotina</taxon>
        <taxon>Tremellomycetes</taxon>
        <taxon>Trichosporonales</taxon>
        <taxon>Trichosporonaceae</taxon>
        <taxon>Trichosporon</taxon>
    </lineage>
</organism>
<dbReference type="PANTHER" id="PTHR31138:SF1">
    <property type="entry name" value="PDZ DOMAIN-CONTAINING PROTEIN"/>
    <property type="match status" value="1"/>
</dbReference>
<protein>
    <recommendedName>
        <fullName evidence="2">Ubiquitin-like domain-containing protein</fullName>
    </recommendedName>
</protein>
<dbReference type="CDD" id="cd17039">
    <property type="entry name" value="Ubl_ubiquitin_like"/>
    <property type="match status" value="1"/>
</dbReference>
<dbReference type="EMBL" id="ALBS01000145">
    <property type="protein sequence ID" value="EJT49827.1"/>
    <property type="molecule type" value="Genomic_DNA"/>
</dbReference>
<dbReference type="Proteomes" id="UP000002748">
    <property type="component" value="Unassembled WGS sequence"/>
</dbReference>
<feature type="region of interest" description="Disordered" evidence="1">
    <location>
        <begin position="531"/>
        <end position="550"/>
    </location>
</feature>
<name>J6F3L2_TRIAS</name>
<dbReference type="Gene3D" id="3.10.20.90">
    <property type="entry name" value="Phosphatidylinositol 3-kinase Catalytic Subunit, Chain A, domain 1"/>
    <property type="match status" value="3"/>
</dbReference>
<dbReference type="RefSeq" id="XP_014181077.1">
    <property type="nucleotide sequence ID" value="XM_014325602.1"/>
</dbReference>
<feature type="domain" description="Ubiquitin-like" evidence="2">
    <location>
        <begin position="501"/>
        <end position="542"/>
    </location>
</feature>
<evidence type="ECO:0000313" key="3">
    <source>
        <dbReference type="EMBL" id="EJT49827.1"/>
    </source>
</evidence>
<dbReference type="HOGENOM" id="CLU_005664_0_0_1"/>
<dbReference type="PROSITE" id="PS50053">
    <property type="entry name" value="UBIQUITIN_2"/>
    <property type="match status" value="2"/>
</dbReference>
<feature type="compositionally biased region" description="Basic and acidic residues" evidence="1">
    <location>
        <begin position="531"/>
        <end position="542"/>
    </location>
</feature>
<dbReference type="Pfam" id="PF19343">
    <property type="entry name" value="HAM1_N"/>
    <property type="match status" value="2"/>
</dbReference>
<dbReference type="Pfam" id="PF14613">
    <property type="entry name" value="HAM1_C"/>
    <property type="match status" value="1"/>
</dbReference>
<gene>
    <name evidence="3" type="ORF">A1Q1_00979</name>
</gene>
<dbReference type="Pfam" id="PF00240">
    <property type="entry name" value="ubiquitin"/>
    <property type="match status" value="1"/>
</dbReference>
<accession>J6F3L2</accession>
<feature type="compositionally biased region" description="Acidic residues" evidence="1">
    <location>
        <begin position="805"/>
        <end position="814"/>
    </location>
</feature>
<reference evidence="3 4" key="1">
    <citation type="journal article" date="2012" name="Eukaryot. Cell">
        <title>Draft genome sequence of CBS 2479, the standard type strain of Trichosporon asahii.</title>
        <authorList>
            <person name="Yang R.Y."/>
            <person name="Li H.T."/>
            <person name="Zhu H."/>
            <person name="Zhou G.P."/>
            <person name="Wang M."/>
            <person name="Wang L."/>
        </authorList>
    </citation>
    <scope>NUCLEOTIDE SEQUENCE [LARGE SCALE GENOMIC DNA]</scope>
    <source>
        <strain evidence="4">ATCC 90039 / CBS 2479 / JCM 2466 / KCTC 7840 / NCYC 2677 / UAMH 7654</strain>
    </source>
</reference>
<dbReference type="PANTHER" id="PTHR31138">
    <property type="entry name" value="CHROMOSOME 19, WHOLE GENOME SHOTGUN SEQUENCE"/>
    <property type="match status" value="1"/>
</dbReference>
<comment type="caution">
    <text evidence="3">The sequence shown here is derived from an EMBL/GenBank/DDBJ whole genome shotgun (WGS) entry which is preliminary data.</text>
</comment>
<dbReference type="InterPro" id="IPR027842">
    <property type="entry name" value="HAM1-like_C"/>
</dbReference>
<proteinExistence type="predicted"/>
<feature type="region of interest" description="Disordered" evidence="1">
    <location>
        <begin position="790"/>
        <end position="814"/>
    </location>
</feature>
<dbReference type="InterPro" id="IPR029071">
    <property type="entry name" value="Ubiquitin-like_domsf"/>
</dbReference>
<sequence length="1356" mass="153078">MQRLLEHWTQYMELQHPDVAIDISRLEYACAAEDAHGPESGTPPGAIQDMMCFEVQRLPPASSTTSLGLAEDLRQLKFGATCTINITVTTMASKTFGLKISRAATVMDLKSFIQDHEGIPLYQQSSTLVSPSRHTMNTISQRPSSTAYKAPDSIEPLGGAPLKLIKVQVEGVEGNTVTFDVKSHTTIDGLSRHWAQYMELEQPDVAIDLSRIKVYLPENDRLPRDTLVSDLPVKKRLKTEEGTQDVVCLKIERLSPKFSRTFLGFEINHVRYEKPGAVHTINFSIMTLTGAAIRFKAARTALIEEMKSFIQDKEGIPPDQQRSAGTADHLSSHPMARVDLNSSIHNSTSDTLAPFATMSAPGSNYSAFSPGDDPIITSDNISKSKFQIEGEGDGNKITLEVNPHTTVRRLREYWAQHLEWQDPDVAIDISRIYLTVPEELPPSLEQSVRSLPVFKKCKLPNGQAQKLVCLIAGRLAPASTTTAHGFAAKLKFVKKSATPILTIHVHTLTGRTFTFPVRRSATTLDIKDRIQDRDGVPPDQQRRSRPLPGSQASRLLRSHFAPAHANVYKALGTMPVLEKFHAEVAVQSFLPLSLTLASAPSQSDDLGFSQVRSIHIMVHRERSARPSRGAVAHVSGPADRAALIHDVQGDLKLYAILGALRNGQFPDNKQLDALLGYMAKRCPPRELHVKLSPDTEELFEAIRDLLVTLRLVLREKNADEIIQDTMWMTWKESRDVDGSAARHIRTLTMLFVTSPEVRALLTEILVVGRSILKEKRSKERKFVIPVPDKESQPVEDRIPGAYVPEDSDSDDDSFEDAVDAVDPRLLKLVTLFKKAVLQLSDGYLEAMSWLLDTFQYYEREAAENPDNSPFLNSTRELLSRVIQIMERFANGRSLSGVQGSIQQLYRKFLYDPDFGVLGTDTDAYLRRVLLERGFLQHENCVPQAEELWDRWNQWFADELNRAQWNVFFVAVSTWLGVKDDDPEPEVWFPDDPVTSKLETDLRRVAVLLLGKKRVVWSDICRLIFPSVCGWGYVTIPRFEVCSPKVELVLENIHLSLANIIPTLTTYKSQDIFKFTPFDELDDYCASKNRKRVQLRLDQIQADAKDLLASVRVKRFSLFEQGKADVTLSRNGIIVEIDVEINFDPAAERVLEIHEAKVSVDEMRIVARGTGRDYLFRLLLPVAMPFLKGLISTKLTRKLNQLLERINREAVIIRDRTQSEDADVKGAAIRVMSRRWDEVKKESLAYKEYMATVEDSIRAGKETPTDEQRKWRPVLKRAKISSRIEDALRPDVSAFPEESLLYRRAKEEKLAREAGDKEPTWRSPVFSFSWAKVPTGRRNRNRPSVVEQSRTSTQQQL</sequence>
<dbReference type="GeneID" id="25984493"/>
<evidence type="ECO:0000313" key="4">
    <source>
        <dbReference type="Proteomes" id="UP000002748"/>
    </source>
</evidence>
<feature type="compositionally biased region" description="Polar residues" evidence="1">
    <location>
        <begin position="1345"/>
        <end position="1356"/>
    </location>
</feature>
<dbReference type="KEGG" id="tasa:A1Q1_00979"/>
<dbReference type="InterPro" id="IPR000626">
    <property type="entry name" value="Ubiquitin-like_dom"/>
</dbReference>
<evidence type="ECO:0000259" key="2">
    <source>
        <dbReference type="PROSITE" id="PS50053"/>
    </source>
</evidence>
<feature type="region of interest" description="Disordered" evidence="1">
    <location>
        <begin position="1331"/>
        <end position="1356"/>
    </location>
</feature>
<dbReference type="VEuPathDB" id="FungiDB:A1Q1_00979"/>
<dbReference type="SUPFAM" id="SSF54236">
    <property type="entry name" value="Ubiquitin-like"/>
    <property type="match status" value="3"/>
</dbReference>
<dbReference type="InterPro" id="IPR045967">
    <property type="entry name" value="HAM1-like_N"/>
</dbReference>
<dbReference type="OrthoDB" id="19394at2759"/>
<evidence type="ECO:0000256" key="1">
    <source>
        <dbReference type="SAM" id="MobiDB-lite"/>
    </source>
</evidence>